<dbReference type="EMBL" id="AE016823">
    <property type="protein sequence ID" value="AAS70977.1"/>
    <property type="molecule type" value="Genomic_DNA"/>
</dbReference>
<proteinExistence type="predicted"/>
<evidence type="ECO:0000313" key="1">
    <source>
        <dbReference type="EMBL" id="AAS70977.1"/>
    </source>
</evidence>
<dbReference type="HOGENOM" id="CLU_635841_0_0_12"/>
<reference evidence="1 2" key="1">
    <citation type="journal article" date="2004" name="J. Bacteriol.">
        <title>Comparative genomics of two Leptospira interrogans serovars reveals novel insights into physiology and pathogenesis.</title>
        <authorList>
            <person name="Nascimento A.L."/>
            <person name="Ko A.I."/>
            <person name="Martins E.A."/>
            <person name="Monteiro-Vitorello C.B."/>
            <person name="Ho P.L."/>
            <person name="Haake D.A."/>
            <person name="Verjovski-Almeida S."/>
            <person name="Hartskeerl R.A."/>
            <person name="Marques M.V."/>
            <person name="Oliveira M.C."/>
            <person name="Menck C.F."/>
            <person name="Leite L.C."/>
            <person name="Carrer H."/>
            <person name="Coutinho L.L."/>
            <person name="Degrave W.M."/>
            <person name="Dellagostin O.A."/>
            <person name="El-Dorry H."/>
            <person name="Ferro E.S."/>
            <person name="Ferro M.I."/>
            <person name="Furlan L.R."/>
            <person name="Gamberini M."/>
            <person name="Giglioti E.A."/>
            <person name="Goes-Neto A."/>
            <person name="Goldman G.H."/>
            <person name="Goldman M.H."/>
            <person name="Harakava R."/>
            <person name="Jeronimo S.M."/>
            <person name="Junqueira-De-Azevedo I.L."/>
            <person name="Kimura E.T."/>
            <person name="Kuramae E.E."/>
            <person name="Lemos E.G."/>
            <person name="Lemos M.V."/>
            <person name="Marino C.L."/>
            <person name="Nunes L.R."/>
            <person name="De Oliveira R.C."/>
            <person name="Pereira G.G."/>
            <person name="Reis M.S."/>
            <person name="Schriefer A."/>
            <person name="Siqueira W.J."/>
            <person name="Sommer P."/>
            <person name="Tsai S.M."/>
            <person name="Simpson A.J."/>
            <person name="Ferro J.A."/>
            <person name="Camargo L.E."/>
            <person name="Kitajima J.P."/>
            <person name="Setubal J.C."/>
            <person name="Van Sluys M.A."/>
        </authorList>
    </citation>
    <scope>NUCLEOTIDE SEQUENCE [LARGE SCALE GENOMIC DNA]</scope>
    <source>
        <strain evidence="1 2">Fiocruz L1-130</strain>
    </source>
</reference>
<dbReference type="Proteomes" id="UP000007037">
    <property type="component" value="Chromosome I"/>
</dbReference>
<protein>
    <submittedName>
        <fullName evidence="1">Uncharacterized protein</fullName>
    </submittedName>
</protein>
<organism evidence="1 2">
    <name type="scientific">Leptospira interrogans serogroup Icterohaemorrhagiae serovar copenhageni (strain Fiocruz L1-130)</name>
    <dbReference type="NCBI Taxonomy" id="267671"/>
    <lineage>
        <taxon>Bacteria</taxon>
        <taxon>Pseudomonadati</taxon>
        <taxon>Spirochaetota</taxon>
        <taxon>Spirochaetia</taxon>
        <taxon>Leptospirales</taxon>
        <taxon>Leptospiraceae</taxon>
        <taxon>Leptospira</taxon>
    </lineage>
</organism>
<dbReference type="KEGG" id="lic:LIC_12408"/>
<gene>
    <name evidence="1" type="ordered locus">LIC_12408</name>
</gene>
<evidence type="ECO:0000313" key="2">
    <source>
        <dbReference type="Proteomes" id="UP000007037"/>
    </source>
</evidence>
<dbReference type="AlphaFoldDB" id="Q72PQ9"/>
<name>Q72PQ9_LEPIC</name>
<sequence>MFFKKKRETLFLLRFKIEFGIKVKFLERQASSKIHYGCRFYRFYSSIGNSHKFCTTSVPIIYILHKYCSAFEKLMRQIHLLTETELKQRLDRETLESLFENSSPSALKEFSIQLKIWAQEKNAKYWIEFPDSIFDKVQFQKFEKTFFRSISRLGEITSKFPSKIFPAYVWGESFYFPFVSNEQSTVISKIAKIEEVIEQVCKRKNQKIKSTSVFKLEFQILSEDILTLEKILEFPIPENFTEKIYERQEGFFLVTPKLNGVQSLFAIYLFSNISEKIKFNFSKLLIDLSESKEIIPTLFSRSGAIISAIDFENSPNFIKDKNGNFYYLEISVPPWLSPSFLFLVLDSTLLDVWENLNLDLQIPTSFPSFQRNESWRELTEHRFASRISRHIGEEESFFHSILQSEYDTARNIFLSILENKKKKLEESEIPELLNRLKSIQELLTISLDENVQKDWKSIQIEISNSLLEKWKEKKELENQKIAETFSVSAWKILFEIWKSQAGRKP</sequence>
<accession>Q72PQ9</accession>